<proteinExistence type="predicted"/>
<dbReference type="GO" id="GO:0046872">
    <property type="term" value="F:metal ion binding"/>
    <property type="evidence" value="ECO:0007669"/>
    <property type="project" value="UniProtKB-KW"/>
</dbReference>
<dbReference type="Pfam" id="PF07516">
    <property type="entry name" value="SecA_SW"/>
    <property type="match status" value="1"/>
</dbReference>
<keyword evidence="3" id="KW-0479">Metal-binding</keyword>
<organism evidence="7">
    <name type="scientific">marine sediment metagenome</name>
    <dbReference type="NCBI Taxonomy" id="412755"/>
    <lineage>
        <taxon>unclassified sequences</taxon>
        <taxon>metagenomes</taxon>
        <taxon>ecological metagenomes</taxon>
    </lineage>
</organism>
<dbReference type="GO" id="GO:0005524">
    <property type="term" value="F:ATP binding"/>
    <property type="evidence" value="ECO:0007669"/>
    <property type="project" value="InterPro"/>
</dbReference>
<dbReference type="PANTHER" id="PTHR30612:SF0">
    <property type="entry name" value="CHLOROPLAST PROTEIN-TRANSPORTING ATPASE"/>
    <property type="match status" value="1"/>
</dbReference>
<evidence type="ECO:0000259" key="6">
    <source>
        <dbReference type="Pfam" id="PF07516"/>
    </source>
</evidence>
<dbReference type="GO" id="GO:0005829">
    <property type="term" value="C:cytosol"/>
    <property type="evidence" value="ECO:0007669"/>
    <property type="project" value="TreeGrafter"/>
</dbReference>
<dbReference type="Gene3D" id="1.10.3060.10">
    <property type="entry name" value="Helical scaffold and wing domains of SecA"/>
    <property type="match status" value="1"/>
</dbReference>
<dbReference type="PANTHER" id="PTHR30612">
    <property type="entry name" value="SECA INNER MEMBRANE COMPONENT OF SEC PROTEIN SECRETION SYSTEM"/>
    <property type="match status" value="1"/>
</dbReference>
<evidence type="ECO:0000256" key="1">
    <source>
        <dbReference type="ARBA" id="ARBA00001947"/>
    </source>
</evidence>
<feature type="domain" description="SecA Wing/Scaffold" evidence="6">
    <location>
        <begin position="1"/>
        <end position="182"/>
    </location>
</feature>
<sequence>LVEYDDVINKHRELIYGERKKILGGADLKSNILSMVKEEIQALVATHLADEHGIGWNIEGLIGEASTIFPLPPALDASALSQLKPKQIEDKLIELAEALYEEREKELGSDNMRILERLVMLRTMDSLWVGHLTDTDNMRQGIGLQATAQRDPLVAYKREGHNLFQNLLSTIQHDVAHTVYRVGIAKREVPQRPPALVQAGASGKKRLKVGGKKVGRNDPCPCGSGKKYKHCCGR</sequence>
<name>X1LUD3_9ZZZZ</name>
<dbReference type="GO" id="GO:0031522">
    <property type="term" value="C:cell envelope Sec protein transport complex"/>
    <property type="evidence" value="ECO:0007669"/>
    <property type="project" value="TreeGrafter"/>
</dbReference>
<dbReference type="GO" id="GO:0005886">
    <property type="term" value="C:plasma membrane"/>
    <property type="evidence" value="ECO:0007669"/>
    <property type="project" value="TreeGrafter"/>
</dbReference>
<dbReference type="InterPro" id="IPR004027">
    <property type="entry name" value="SEC_C_motif"/>
</dbReference>
<feature type="non-terminal residue" evidence="7">
    <location>
        <position position="1"/>
    </location>
</feature>
<dbReference type="GO" id="GO:0006605">
    <property type="term" value="P:protein targeting"/>
    <property type="evidence" value="ECO:0007669"/>
    <property type="project" value="InterPro"/>
</dbReference>
<evidence type="ECO:0000313" key="7">
    <source>
        <dbReference type="EMBL" id="GAI22718.1"/>
    </source>
</evidence>
<dbReference type="EMBL" id="BARV01016069">
    <property type="protein sequence ID" value="GAI22718.1"/>
    <property type="molecule type" value="Genomic_DNA"/>
</dbReference>
<dbReference type="InterPro" id="IPR036266">
    <property type="entry name" value="SecA_Wing/Scaffold_sf"/>
</dbReference>
<feature type="compositionally biased region" description="Basic residues" evidence="5">
    <location>
        <begin position="203"/>
        <end position="214"/>
    </location>
</feature>
<dbReference type="Pfam" id="PF02810">
    <property type="entry name" value="SEC-C"/>
    <property type="match status" value="1"/>
</dbReference>
<dbReference type="SUPFAM" id="SSF81886">
    <property type="entry name" value="Helical scaffold and wing domains of SecA"/>
    <property type="match status" value="1"/>
</dbReference>
<dbReference type="GO" id="GO:0043952">
    <property type="term" value="P:protein transport by the Sec complex"/>
    <property type="evidence" value="ECO:0007669"/>
    <property type="project" value="TreeGrafter"/>
</dbReference>
<keyword evidence="2" id="KW-0963">Cytoplasm</keyword>
<evidence type="ECO:0000256" key="2">
    <source>
        <dbReference type="ARBA" id="ARBA00022490"/>
    </source>
</evidence>
<accession>X1LUD3</accession>
<comment type="cofactor">
    <cofactor evidence="1">
        <name>Zn(2+)</name>
        <dbReference type="ChEBI" id="CHEBI:29105"/>
    </cofactor>
</comment>
<reference evidence="7" key="1">
    <citation type="journal article" date="2014" name="Front. Microbiol.">
        <title>High frequency of phylogenetically diverse reductive dehalogenase-homologous genes in deep subseafloor sedimentary metagenomes.</title>
        <authorList>
            <person name="Kawai M."/>
            <person name="Futagami T."/>
            <person name="Toyoda A."/>
            <person name="Takaki Y."/>
            <person name="Nishi S."/>
            <person name="Hori S."/>
            <person name="Arai W."/>
            <person name="Tsubouchi T."/>
            <person name="Morono Y."/>
            <person name="Uchiyama I."/>
            <person name="Ito T."/>
            <person name="Fujiyama A."/>
            <person name="Inagaki F."/>
            <person name="Takami H."/>
        </authorList>
    </citation>
    <scope>NUCLEOTIDE SEQUENCE</scope>
    <source>
        <strain evidence="7">Expedition CK06-06</strain>
    </source>
</reference>
<feature type="region of interest" description="Disordered" evidence="5">
    <location>
        <begin position="193"/>
        <end position="218"/>
    </location>
</feature>
<protein>
    <recommendedName>
        <fullName evidence="6">SecA Wing/Scaffold domain-containing protein</fullName>
    </recommendedName>
</protein>
<dbReference type="GO" id="GO:0006886">
    <property type="term" value="P:intracellular protein transport"/>
    <property type="evidence" value="ECO:0007669"/>
    <property type="project" value="InterPro"/>
</dbReference>
<keyword evidence="4" id="KW-0862">Zinc</keyword>
<evidence type="ECO:0000256" key="5">
    <source>
        <dbReference type="SAM" id="MobiDB-lite"/>
    </source>
</evidence>
<dbReference type="InterPro" id="IPR000185">
    <property type="entry name" value="SecA"/>
</dbReference>
<comment type="caution">
    <text evidence="7">The sequence shown here is derived from an EMBL/GenBank/DDBJ whole genome shotgun (WGS) entry which is preliminary data.</text>
</comment>
<gene>
    <name evidence="7" type="ORF">S06H3_27664</name>
</gene>
<dbReference type="GO" id="GO:0017038">
    <property type="term" value="P:protein import"/>
    <property type="evidence" value="ECO:0007669"/>
    <property type="project" value="InterPro"/>
</dbReference>
<evidence type="ECO:0000256" key="3">
    <source>
        <dbReference type="ARBA" id="ARBA00022723"/>
    </source>
</evidence>
<dbReference type="AlphaFoldDB" id="X1LUD3"/>
<evidence type="ECO:0000256" key="4">
    <source>
        <dbReference type="ARBA" id="ARBA00022833"/>
    </source>
</evidence>
<dbReference type="InterPro" id="IPR011116">
    <property type="entry name" value="SecA_Wing/Scaffold"/>
</dbReference>